<comment type="caution">
    <text evidence="2">The sequence shown here is derived from an EMBL/GenBank/DDBJ whole genome shotgun (WGS) entry which is preliminary data.</text>
</comment>
<name>A0A9P3GL45_9APHY</name>
<dbReference type="AlphaFoldDB" id="A0A9P3GL45"/>
<evidence type="ECO:0000313" key="3">
    <source>
        <dbReference type="Proteomes" id="UP000703269"/>
    </source>
</evidence>
<organism evidence="2 3">
    <name type="scientific">Phanerochaete sordida</name>
    <dbReference type="NCBI Taxonomy" id="48140"/>
    <lineage>
        <taxon>Eukaryota</taxon>
        <taxon>Fungi</taxon>
        <taxon>Dikarya</taxon>
        <taxon>Basidiomycota</taxon>
        <taxon>Agaricomycotina</taxon>
        <taxon>Agaricomycetes</taxon>
        <taxon>Polyporales</taxon>
        <taxon>Phanerochaetaceae</taxon>
        <taxon>Phanerochaete</taxon>
    </lineage>
</organism>
<evidence type="ECO:0000256" key="1">
    <source>
        <dbReference type="SAM" id="MobiDB-lite"/>
    </source>
</evidence>
<keyword evidence="3" id="KW-1185">Reference proteome</keyword>
<sequence>MLPTKMMWTKTQDAGSSRPLRRRQMIVRKTLISKFNLDRAADNEVEELMRDDSVSSERFEPDFTVGGLVV</sequence>
<accession>A0A9P3GL45</accession>
<gene>
    <name evidence="2" type="ORF">PsYK624_135230</name>
</gene>
<evidence type="ECO:0000313" key="2">
    <source>
        <dbReference type="EMBL" id="GJE97307.1"/>
    </source>
</evidence>
<dbReference type="Proteomes" id="UP000703269">
    <property type="component" value="Unassembled WGS sequence"/>
</dbReference>
<protein>
    <submittedName>
        <fullName evidence="2">Uncharacterized protein</fullName>
    </submittedName>
</protein>
<feature type="region of interest" description="Disordered" evidence="1">
    <location>
        <begin position="1"/>
        <end position="20"/>
    </location>
</feature>
<proteinExistence type="predicted"/>
<reference evidence="2 3" key="1">
    <citation type="submission" date="2021-08" db="EMBL/GenBank/DDBJ databases">
        <title>Draft Genome Sequence of Phanerochaete sordida strain YK-624.</title>
        <authorList>
            <person name="Mori T."/>
            <person name="Dohra H."/>
            <person name="Suzuki T."/>
            <person name="Kawagishi H."/>
            <person name="Hirai H."/>
        </authorList>
    </citation>
    <scope>NUCLEOTIDE SEQUENCE [LARGE SCALE GENOMIC DNA]</scope>
    <source>
        <strain evidence="2 3">YK-624</strain>
    </source>
</reference>
<dbReference type="EMBL" id="BPQB01000070">
    <property type="protein sequence ID" value="GJE97307.1"/>
    <property type="molecule type" value="Genomic_DNA"/>
</dbReference>